<evidence type="ECO:0000256" key="1">
    <source>
        <dbReference type="ARBA" id="ARBA00006484"/>
    </source>
</evidence>
<dbReference type="InterPro" id="IPR057326">
    <property type="entry name" value="KR_dom"/>
</dbReference>
<evidence type="ECO:0000313" key="4">
    <source>
        <dbReference type="EMBL" id="MFD2418177.1"/>
    </source>
</evidence>
<feature type="domain" description="Ketoreductase" evidence="3">
    <location>
        <begin position="7"/>
        <end position="183"/>
    </location>
</feature>
<dbReference type="Pfam" id="PF13561">
    <property type="entry name" value="adh_short_C2"/>
    <property type="match status" value="1"/>
</dbReference>
<sequence>MPSLRGRVAVVTGGTRGIGLATVRALADAGAVVVATGRDETRAKEVARTVPGTVEGRALDVTDAGAVSAVVRGVAKEYGRLDIVVANAGVFADGVFGMIREETVGEVLTVNVAGTLHTVQAAARAMIGSGSGSIVVLASVAGERGAAGQGVYAASKAAVAGLAKTASKELGRHGIRVNAVAPGLIKTDLTRGLTGDFPSALGRRGAPEEVAKVIRFLASNEASFVTGQVIAVDGGLVL</sequence>
<dbReference type="PROSITE" id="PS00061">
    <property type="entry name" value="ADH_SHORT"/>
    <property type="match status" value="1"/>
</dbReference>
<dbReference type="Gene3D" id="3.40.50.720">
    <property type="entry name" value="NAD(P)-binding Rossmann-like Domain"/>
    <property type="match status" value="1"/>
</dbReference>
<keyword evidence="2 4" id="KW-0560">Oxidoreductase</keyword>
<dbReference type="RefSeq" id="WP_378266131.1">
    <property type="nucleotide sequence ID" value="NZ_JBHUKR010000007.1"/>
</dbReference>
<keyword evidence="5" id="KW-1185">Reference proteome</keyword>
<evidence type="ECO:0000259" key="3">
    <source>
        <dbReference type="SMART" id="SM00822"/>
    </source>
</evidence>
<dbReference type="PRINTS" id="PR00080">
    <property type="entry name" value="SDRFAMILY"/>
</dbReference>
<dbReference type="InterPro" id="IPR002347">
    <property type="entry name" value="SDR_fam"/>
</dbReference>
<dbReference type="PANTHER" id="PTHR42760:SF133">
    <property type="entry name" value="3-OXOACYL-[ACYL-CARRIER-PROTEIN] REDUCTASE"/>
    <property type="match status" value="1"/>
</dbReference>
<protein>
    <submittedName>
        <fullName evidence="4">SDR family NAD(P)-dependent oxidoreductase</fullName>
        <ecNumber evidence="4">1.1.1.-</ecNumber>
    </submittedName>
</protein>
<name>A0ABW5FWL0_9PSEU</name>
<dbReference type="Proteomes" id="UP001597417">
    <property type="component" value="Unassembled WGS sequence"/>
</dbReference>
<organism evidence="4 5">
    <name type="scientific">Amycolatopsis pigmentata</name>
    <dbReference type="NCBI Taxonomy" id="450801"/>
    <lineage>
        <taxon>Bacteria</taxon>
        <taxon>Bacillati</taxon>
        <taxon>Actinomycetota</taxon>
        <taxon>Actinomycetes</taxon>
        <taxon>Pseudonocardiales</taxon>
        <taxon>Pseudonocardiaceae</taxon>
        <taxon>Amycolatopsis</taxon>
    </lineage>
</organism>
<evidence type="ECO:0000256" key="2">
    <source>
        <dbReference type="ARBA" id="ARBA00023002"/>
    </source>
</evidence>
<dbReference type="SMART" id="SM00822">
    <property type="entry name" value="PKS_KR"/>
    <property type="match status" value="1"/>
</dbReference>
<dbReference type="InterPro" id="IPR020904">
    <property type="entry name" value="Sc_DH/Rdtase_CS"/>
</dbReference>
<dbReference type="InterPro" id="IPR036291">
    <property type="entry name" value="NAD(P)-bd_dom_sf"/>
</dbReference>
<dbReference type="EC" id="1.1.1.-" evidence="4"/>
<comment type="caution">
    <text evidence="4">The sequence shown here is derived from an EMBL/GenBank/DDBJ whole genome shotgun (WGS) entry which is preliminary data.</text>
</comment>
<evidence type="ECO:0000313" key="5">
    <source>
        <dbReference type="Proteomes" id="UP001597417"/>
    </source>
</evidence>
<comment type="similarity">
    <text evidence="1">Belongs to the short-chain dehydrogenases/reductases (SDR) family.</text>
</comment>
<proteinExistence type="inferred from homology"/>
<dbReference type="EMBL" id="JBHUKR010000007">
    <property type="protein sequence ID" value="MFD2418177.1"/>
    <property type="molecule type" value="Genomic_DNA"/>
</dbReference>
<dbReference type="PRINTS" id="PR00081">
    <property type="entry name" value="GDHRDH"/>
</dbReference>
<dbReference type="SUPFAM" id="SSF51735">
    <property type="entry name" value="NAD(P)-binding Rossmann-fold domains"/>
    <property type="match status" value="1"/>
</dbReference>
<gene>
    <name evidence="4" type="ORF">ACFSXZ_17780</name>
</gene>
<dbReference type="GO" id="GO:0016491">
    <property type="term" value="F:oxidoreductase activity"/>
    <property type="evidence" value="ECO:0007669"/>
    <property type="project" value="UniProtKB-KW"/>
</dbReference>
<dbReference type="PANTHER" id="PTHR42760">
    <property type="entry name" value="SHORT-CHAIN DEHYDROGENASES/REDUCTASES FAMILY MEMBER"/>
    <property type="match status" value="1"/>
</dbReference>
<accession>A0ABW5FWL0</accession>
<reference evidence="5" key="1">
    <citation type="journal article" date="2019" name="Int. J. Syst. Evol. Microbiol.">
        <title>The Global Catalogue of Microorganisms (GCM) 10K type strain sequencing project: providing services to taxonomists for standard genome sequencing and annotation.</title>
        <authorList>
            <consortium name="The Broad Institute Genomics Platform"/>
            <consortium name="The Broad Institute Genome Sequencing Center for Infectious Disease"/>
            <person name="Wu L."/>
            <person name="Ma J."/>
        </authorList>
    </citation>
    <scope>NUCLEOTIDE SEQUENCE [LARGE SCALE GENOMIC DNA]</scope>
    <source>
        <strain evidence="5">CGMCC 4.7645</strain>
    </source>
</reference>